<evidence type="ECO:0000313" key="2">
    <source>
        <dbReference type="Proteomes" id="UP000260943"/>
    </source>
</evidence>
<reference evidence="1 2" key="1">
    <citation type="submission" date="2018-08" db="EMBL/GenBank/DDBJ databases">
        <title>A genome reference for cultivated species of the human gut microbiota.</title>
        <authorList>
            <person name="Zou Y."/>
            <person name="Xue W."/>
            <person name="Luo G."/>
        </authorList>
    </citation>
    <scope>NUCLEOTIDE SEQUENCE [LARGE SCALE GENOMIC DNA]</scope>
    <source>
        <strain evidence="1 2">TF08-14</strain>
    </source>
</reference>
<dbReference type="EMBL" id="QSRJ01000012">
    <property type="protein sequence ID" value="RGL08129.1"/>
    <property type="molecule type" value="Genomic_DNA"/>
</dbReference>
<gene>
    <name evidence="1" type="ORF">DXC81_09355</name>
</gene>
<comment type="caution">
    <text evidence="1">The sequence shown here is derived from an EMBL/GenBank/DDBJ whole genome shotgun (WGS) entry which is preliminary data.</text>
</comment>
<sequence>MAGGVRTMDDFDAGIAFIVEGHTERVFYSEYMRHLSESMRFEIEEVDSVDTEDYAIASHGRRVHLRINNVGSVSQIANAGVWFRRSCVAREDIPWYVFLAYDTDSHSCPISKFHEGDWVRLREDLSAAHDVVDLAAEADIEDVMLCDPRSVLAYLGLPEATDIPKGGKGKSRMKRLYKSRCQFEPYQAGSRARGMIRALDFDHLEREAPIGLRRIREVLLECLGPAA</sequence>
<name>A0A3E4QPA6_9ACTN</name>
<dbReference type="AlphaFoldDB" id="A0A3E4QPA6"/>
<accession>A0A3E4QPA6</accession>
<evidence type="ECO:0000313" key="1">
    <source>
        <dbReference type="EMBL" id="RGL08129.1"/>
    </source>
</evidence>
<organism evidence="1 2">
    <name type="scientific">Collinsella tanakaei</name>
    <dbReference type="NCBI Taxonomy" id="626935"/>
    <lineage>
        <taxon>Bacteria</taxon>
        <taxon>Bacillati</taxon>
        <taxon>Actinomycetota</taxon>
        <taxon>Coriobacteriia</taxon>
        <taxon>Coriobacteriales</taxon>
        <taxon>Coriobacteriaceae</taxon>
        <taxon>Collinsella</taxon>
    </lineage>
</organism>
<proteinExistence type="predicted"/>
<dbReference type="Proteomes" id="UP000260943">
    <property type="component" value="Unassembled WGS sequence"/>
</dbReference>
<protein>
    <recommendedName>
        <fullName evidence="3">DUF4276 family protein</fullName>
    </recommendedName>
</protein>
<evidence type="ECO:0008006" key="3">
    <source>
        <dbReference type="Google" id="ProtNLM"/>
    </source>
</evidence>